<evidence type="ECO:0000313" key="1">
    <source>
        <dbReference type="EMBL" id="EAY10159.1"/>
    </source>
</evidence>
<keyword evidence="2" id="KW-1185">Reference proteome</keyword>
<dbReference type="InParanoid" id="A2EB19"/>
<dbReference type="RefSeq" id="XP_001322382.1">
    <property type="nucleotide sequence ID" value="XM_001322347.1"/>
</dbReference>
<dbReference type="InterPro" id="IPR037383">
    <property type="entry name" value="CCDC87"/>
</dbReference>
<dbReference type="AlphaFoldDB" id="A2EB19"/>
<dbReference type="VEuPathDB" id="TrichDB:TVAG_088740"/>
<dbReference type="Proteomes" id="UP000001542">
    <property type="component" value="Unassembled WGS sequence"/>
</dbReference>
<gene>
    <name evidence="1" type="ORF">TVAG_088740</name>
</gene>
<sequence>MFHETFVEEQDNDSKLCLELLSPRSRDEIQINYTRETQLPIPDISKPPAPIDAFNNALGYLNRVKNQRFLDNFHSEEFERLYYNTQNSALKQISSKTIPKSDDNDEIKQDQEIAFWLNTDSFKGYERELRRLPYKEQLYLVKAVSKLGDCALQLAQQIKHEKSTKRRFTINDEKKTMKFFVEHIQEAANAIIKQDLEEDRFDNSKLPDNLKKLYRIKPEKKIEVVKEPIEIKKKDTDLEKIVTENLNTATKDLPAMYKINPHYGFSQDSLDKILGDTNKNVSELFKFAIENQKLILPPPEVKEIKEEKEEIVQKHANTTRVIVNPNRKRQIVEIKKEIPQTKSLTKEQMINNYWDQNDPLETRTSRQKILDDLKFIGNDLNFNHVSAKFSRREICFPFKPEEIDEISDSLGKQIPLAAQITGTGEWNDSELLLTQIQQDAVNKSQQIERESYSMHDFQEEEENNPPTVKILPKPIESNNEDVMKILKSYKPGTSSIDIRSENIFLRLSKIWNELGFSIKDRLGLSAKYSQSTEETSKLSDAMGAWEICFEKAKYYNKYYRDIKDYLAFDAFKYNKYSPVLVNLEQEYSKSEYLLIDAGNRLKDVYQDKLIVNGRDYIDLINLRRLKLKKKLELSDLPIPDFLLEDAMNLLK</sequence>
<dbReference type="SMR" id="A2EB19"/>
<name>A2EB19_TRIV3</name>
<protein>
    <submittedName>
        <fullName evidence="1">Uncharacterized protein</fullName>
    </submittedName>
</protein>
<accession>A2EB19</accession>
<reference evidence="1" key="2">
    <citation type="journal article" date="2007" name="Science">
        <title>Draft genome sequence of the sexually transmitted pathogen Trichomonas vaginalis.</title>
        <authorList>
            <person name="Carlton J.M."/>
            <person name="Hirt R.P."/>
            <person name="Silva J.C."/>
            <person name="Delcher A.L."/>
            <person name="Schatz M."/>
            <person name="Zhao Q."/>
            <person name="Wortman J.R."/>
            <person name="Bidwell S.L."/>
            <person name="Alsmark U.C.M."/>
            <person name="Besteiro S."/>
            <person name="Sicheritz-Ponten T."/>
            <person name="Noel C.J."/>
            <person name="Dacks J.B."/>
            <person name="Foster P.G."/>
            <person name="Simillion C."/>
            <person name="Van de Peer Y."/>
            <person name="Miranda-Saavedra D."/>
            <person name="Barton G.J."/>
            <person name="Westrop G.D."/>
            <person name="Mueller S."/>
            <person name="Dessi D."/>
            <person name="Fiori P.L."/>
            <person name="Ren Q."/>
            <person name="Paulsen I."/>
            <person name="Zhang H."/>
            <person name="Bastida-Corcuera F.D."/>
            <person name="Simoes-Barbosa A."/>
            <person name="Brown M.T."/>
            <person name="Hayes R.D."/>
            <person name="Mukherjee M."/>
            <person name="Okumura C.Y."/>
            <person name="Schneider R."/>
            <person name="Smith A.J."/>
            <person name="Vanacova S."/>
            <person name="Villalvazo M."/>
            <person name="Haas B.J."/>
            <person name="Pertea M."/>
            <person name="Feldblyum T.V."/>
            <person name="Utterback T.R."/>
            <person name="Shu C.L."/>
            <person name="Osoegawa K."/>
            <person name="de Jong P.J."/>
            <person name="Hrdy I."/>
            <person name="Horvathova L."/>
            <person name="Zubacova Z."/>
            <person name="Dolezal P."/>
            <person name="Malik S.B."/>
            <person name="Logsdon J.M. Jr."/>
            <person name="Henze K."/>
            <person name="Gupta A."/>
            <person name="Wang C.C."/>
            <person name="Dunne R.L."/>
            <person name="Upcroft J.A."/>
            <person name="Upcroft P."/>
            <person name="White O."/>
            <person name="Salzberg S.L."/>
            <person name="Tang P."/>
            <person name="Chiu C.-H."/>
            <person name="Lee Y.-S."/>
            <person name="Embley T.M."/>
            <person name="Coombs G.H."/>
            <person name="Mottram J.C."/>
            <person name="Tachezy J."/>
            <person name="Fraser-Liggett C.M."/>
            <person name="Johnson P.J."/>
        </authorList>
    </citation>
    <scope>NUCLEOTIDE SEQUENCE [LARGE SCALE GENOMIC DNA]</scope>
    <source>
        <strain evidence="1">G3</strain>
    </source>
</reference>
<organism evidence="1 2">
    <name type="scientific">Trichomonas vaginalis (strain ATCC PRA-98 / G3)</name>
    <dbReference type="NCBI Taxonomy" id="412133"/>
    <lineage>
        <taxon>Eukaryota</taxon>
        <taxon>Metamonada</taxon>
        <taxon>Parabasalia</taxon>
        <taxon>Trichomonadida</taxon>
        <taxon>Trichomonadidae</taxon>
        <taxon>Trichomonas</taxon>
    </lineage>
</organism>
<reference evidence="1" key="1">
    <citation type="submission" date="2006-10" db="EMBL/GenBank/DDBJ databases">
        <authorList>
            <person name="Amadeo P."/>
            <person name="Zhao Q."/>
            <person name="Wortman J."/>
            <person name="Fraser-Liggett C."/>
            <person name="Carlton J."/>
        </authorList>
    </citation>
    <scope>NUCLEOTIDE SEQUENCE</scope>
    <source>
        <strain evidence="1">G3</strain>
    </source>
</reference>
<dbReference type="KEGG" id="tva:4768091"/>
<proteinExistence type="predicted"/>
<evidence type="ECO:0000313" key="2">
    <source>
        <dbReference type="Proteomes" id="UP000001542"/>
    </source>
</evidence>
<dbReference type="PANTHER" id="PTHR16078">
    <property type="entry name" value="COILED-COIL DOMAIN-CONTAINING PROTEIN 87"/>
    <property type="match status" value="1"/>
</dbReference>
<dbReference type="EMBL" id="DS113343">
    <property type="protein sequence ID" value="EAY10159.1"/>
    <property type="molecule type" value="Genomic_DNA"/>
</dbReference>
<dbReference type="VEuPathDB" id="TrichDB:TVAGG3_0397900"/>
<dbReference type="PANTHER" id="PTHR16078:SF1">
    <property type="entry name" value="COILED-COIL DOMAIN-CONTAINING PROTEIN 87"/>
    <property type="match status" value="1"/>
</dbReference>